<feature type="compositionally biased region" description="Basic and acidic residues" evidence="7">
    <location>
        <begin position="253"/>
        <end position="297"/>
    </location>
</feature>
<gene>
    <name evidence="9" type="ORF">F383_15944</name>
</gene>
<feature type="region of interest" description="Disordered" evidence="7">
    <location>
        <begin position="63"/>
        <end position="126"/>
    </location>
</feature>
<evidence type="ECO:0000256" key="3">
    <source>
        <dbReference type="ARBA" id="ARBA00010042"/>
    </source>
</evidence>
<dbReference type="GO" id="GO:0005634">
    <property type="term" value="C:nucleus"/>
    <property type="evidence" value="ECO:0007669"/>
    <property type="project" value="UniProtKB-SubCell"/>
</dbReference>
<dbReference type="GO" id="GO:0005819">
    <property type="term" value="C:spindle"/>
    <property type="evidence" value="ECO:0007669"/>
    <property type="project" value="UniProtKB-SubCell"/>
</dbReference>
<comment type="similarity">
    <text evidence="3">Belongs to the INCENP family.</text>
</comment>
<evidence type="ECO:0000256" key="5">
    <source>
        <dbReference type="ARBA" id="ARBA00023212"/>
    </source>
</evidence>
<feature type="region of interest" description="Disordered" evidence="7">
    <location>
        <begin position="209"/>
        <end position="320"/>
    </location>
</feature>
<dbReference type="Pfam" id="PF03941">
    <property type="entry name" value="INCENP_ARK-bind"/>
    <property type="match status" value="1"/>
</dbReference>
<dbReference type="Proteomes" id="UP000032142">
    <property type="component" value="Unassembled WGS sequence"/>
</dbReference>
<comment type="caution">
    <text evidence="9">The sequence shown here is derived from an EMBL/GenBank/DDBJ whole genome shotgun (WGS) entry which is preliminary data.</text>
</comment>
<sequence length="442" mass="50035">MDEAVDTFEEDAAFEVEACSGKREALAEIKECPNVPAAVSESEQFTVRDSLDSVNTTYSFSGTENGIKQKVGKHNASKRRDTSKLKQNRSMLPGANGTKRASESLRNRFSKPQLSEKTRLRKGGPSFSQKELKVNNIVSNVTSFIPIVQQKQAASVTTGNHLLTTGKRDVKVKALEAAEAAKKLAEKKENDRKMKKEALKLERARLEQENLRQLELEKKKKEEERKKKEADMAAKKRQREEEERLAKERKRKHMDETRRQQRAPEEKLRSKKDENEEKCQAPDERAQTTKGPSDEAAKHKKVQKEIAGGNEGKKSEMEFSTAVASTSVKACTAIEENNTKHDVETEMSTMDRRRGNNSLIADTSQEQSYDISPYKVSDDEDEDDDEPNNKFVPSWASKNRVALVVASQQRLDPEVIFPPGSFCSISEERVERLLGRVTSRRF</sequence>
<feature type="region of interest" description="Disordered" evidence="7">
    <location>
        <begin position="335"/>
        <end position="393"/>
    </location>
</feature>
<keyword evidence="5" id="KW-0206">Cytoskeleton</keyword>
<reference evidence="10" key="1">
    <citation type="submission" date="2014-09" db="EMBL/GenBank/DDBJ databases">
        <authorList>
            <person name="Mudge J."/>
            <person name="Ramaraj T."/>
            <person name="Lindquist I.E."/>
            <person name="Bharti A.K."/>
            <person name="Sundararajan A."/>
            <person name="Cameron C.T."/>
            <person name="Woodward J.E."/>
            <person name="May G.D."/>
            <person name="Brubaker C."/>
            <person name="Broadhvest J."/>
            <person name="Wilkins T.A."/>
        </authorList>
    </citation>
    <scope>NUCLEOTIDE SEQUENCE</scope>
    <source>
        <strain evidence="10">cv. AKA8401</strain>
    </source>
</reference>
<dbReference type="AlphaFoldDB" id="A0A0B0MG45"/>
<evidence type="ECO:0000256" key="4">
    <source>
        <dbReference type="ARBA" id="ARBA00022490"/>
    </source>
</evidence>
<evidence type="ECO:0000313" key="10">
    <source>
        <dbReference type="Proteomes" id="UP000032142"/>
    </source>
</evidence>
<evidence type="ECO:0000256" key="6">
    <source>
        <dbReference type="ARBA" id="ARBA00023242"/>
    </source>
</evidence>
<feature type="compositionally biased region" description="Basic and acidic residues" evidence="7">
    <location>
        <begin position="337"/>
        <end position="354"/>
    </location>
</feature>
<feature type="domain" description="Inner centromere protein ARK-binding" evidence="8">
    <location>
        <begin position="377"/>
        <end position="425"/>
    </location>
</feature>
<evidence type="ECO:0000256" key="7">
    <source>
        <dbReference type="SAM" id="MobiDB-lite"/>
    </source>
</evidence>
<keyword evidence="10" id="KW-1185">Reference proteome</keyword>
<keyword evidence="9" id="KW-0418">Kinase</keyword>
<feature type="compositionally biased region" description="Basic and acidic residues" evidence="7">
    <location>
        <begin position="209"/>
        <end position="246"/>
    </location>
</feature>
<evidence type="ECO:0000256" key="2">
    <source>
        <dbReference type="ARBA" id="ARBA00004186"/>
    </source>
</evidence>
<feature type="compositionally biased region" description="Polar residues" evidence="7">
    <location>
        <begin position="356"/>
        <end position="370"/>
    </location>
</feature>
<keyword evidence="6" id="KW-0539">Nucleus</keyword>
<dbReference type="PANTHER" id="PTHR13738:SF1">
    <property type="entry name" value="TROPONIN I"/>
    <property type="match status" value="1"/>
</dbReference>
<dbReference type="InterPro" id="IPR050875">
    <property type="entry name" value="Troponin_I"/>
</dbReference>
<keyword evidence="9" id="KW-0808">Transferase</keyword>
<evidence type="ECO:0000313" key="9">
    <source>
        <dbReference type="EMBL" id="KHF97875.1"/>
    </source>
</evidence>
<evidence type="ECO:0000259" key="8">
    <source>
        <dbReference type="Pfam" id="PF03941"/>
    </source>
</evidence>
<dbReference type="GO" id="GO:0016301">
    <property type="term" value="F:kinase activity"/>
    <property type="evidence" value="ECO:0007669"/>
    <property type="project" value="UniProtKB-KW"/>
</dbReference>
<dbReference type="InterPro" id="IPR005635">
    <property type="entry name" value="Inner_centromere_prot_ARK-bd"/>
</dbReference>
<name>A0A0B0MG45_GOSAR</name>
<evidence type="ECO:0000256" key="1">
    <source>
        <dbReference type="ARBA" id="ARBA00004123"/>
    </source>
</evidence>
<dbReference type="EMBL" id="JRRC01020255">
    <property type="protein sequence ID" value="KHF97875.1"/>
    <property type="molecule type" value="Genomic_DNA"/>
</dbReference>
<organism evidence="9 10">
    <name type="scientific">Gossypium arboreum</name>
    <name type="common">Tree cotton</name>
    <name type="synonym">Gossypium nanking</name>
    <dbReference type="NCBI Taxonomy" id="29729"/>
    <lineage>
        <taxon>Eukaryota</taxon>
        <taxon>Viridiplantae</taxon>
        <taxon>Streptophyta</taxon>
        <taxon>Embryophyta</taxon>
        <taxon>Tracheophyta</taxon>
        <taxon>Spermatophyta</taxon>
        <taxon>Magnoliopsida</taxon>
        <taxon>eudicotyledons</taxon>
        <taxon>Gunneridae</taxon>
        <taxon>Pentapetalae</taxon>
        <taxon>rosids</taxon>
        <taxon>malvids</taxon>
        <taxon>Malvales</taxon>
        <taxon>Malvaceae</taxon>
        <taxon>Malvoideae</taxon>
        <taxon>Gossypium</taxon>
    </lineage>
</organism>
<accession>A0A0B0MG45</accession>
<dbReference type="PANTHER" id="PTHR13738">
    <property type="entry name" value="TROPONIN I"/>
    <property type="match status" value="1"/>
</dbReference>
<comment type="subcellular location">
    <subcellularLocation>
        <location evidence="2">Cytoplasm</location>
        <location evidence="2">Cytoskeleton</location>
        <location evidence="2">Spindle</location>
    </subcellularLocation>
    <subcellularLocation>
        <location evidence="1">Nucleus</location>
    </subcellularLocation>
</comment>
<keyword evidence="4" id="KW-0963">Cytoplasm</keyword>
<protein>
    <submittedName>
        <fullName evidence="9">Acetate kinase</fullName>
    </submittedName>
</protein>
<proteinExistence type="inferred from homology"/>